<dbReference type="InterPro" id="IPR010930">
    <property type="entry name" value="Flg_bb/hook_C_dom"/>
</dbReference>
<dbReference type="EMBL" id="FNOS01000004">
    <property type="protein sequence ID" value="SDX97444.1"/>
    <property type="molecule type" value="Genomic_DNA"/>
</dbReference>
<protein>
    <recommendedName>
        <fullName evidence="4">Flagellar hook-associated protein 1</fullName>
    </recommendedName>
</protein>
<keyword evidence="6" id="KW-0975">Bacterial flagellum</keyword>
<dbReference type="Proteomes" id="UP000198647">
    <property type="component" value="Unassembled WGS sequence"/>
</dbReference>
<gene>
    <name evidence="10" type="ORF">SAMN04488081_1774</name>
</gene>
<comment type="similarity">
    <text evidence="3">Belongs to the flagella basal body rod proteins family.</text>
</comment>
<evidence type="ECO:0000256" key="1">
    <source>
        <dbReference type="ARBA" id="ARBA00004365"/>
    </source>
</evidence>
<dbReference type="InterPro" id="IPR001444">
    <property type="entry name" value="Flag_bb_rod_N"/>
</dbReference>
<dbReference type="RefSeq" id="WP_093107234.1">
    <property type="nucleotide sequence ID" value="NZ_FNOS01000004.1"/>
</dbReference>
<evidence type="ECO:0000256" key="2">
    <source>
        <dbReference type="ARBA" id="ARBA00004613"/>
    </source>
</evidence>
<evidence type="ECO:0000313" key="11">
    <source>
        <dbReference type="Proteomes" id="UP000198647"/>
    </source>
</evidence>
<name>A0A1H3G4T1_9BACI</name>
<organism evidence="10 11">
    <name type="scientific">Salimicrobium album</name>
    <dbReference type="NCBI Taxonomy" id="50717"/>
    <lineage>
        <taxon>Bacteria</taxon>
        <taxon>Bacillati</taxon>
        <taxon>Bacillota</taxon>
        <taxon>Bacilli</taxon>
        <taxon>Bacillales</taxon>
        <taxon>Bacillaceae</taxon>
        <taxon>Salimicrobium</taxon>
    </lineage>
</organism>
<evidence type="ECO:0000256" key="6">
    <source>
        <dbReference type="ARBA" id="ARBA00023143"/>
    </source>
</evidence>
<dbReference type="SUPFAM" id="SSF64518">
    <property type="entry name" value="Phase 1 flagellin"/>
    <property type="match status" value="1"/>
</dbReference>
<evidence type="ECO:0000259" key="9">
    <source>
        <dbReference type="Pfam" id="PF22638"/>
    </source>
</evidence>
<evidence type="ECO:0000259" key="8">
    <source>
        <dbReference type="Pfam" id="PF06429"/>
    </source>
</evidence>
<dbReference type="NCBIfam" id="TIGR02492">
    <property type="entry name" value="flgK_ends"/>
    <property type="match status" value="1"/>
</dbReference>
<dbReference type="InterPro" id="IPR053927">
    <property type="entry name" value="FlgK_helical"/>
</dbReference>
<evidence type="ECO:0000256" key="4">
    <source>
        <dbReference type="ARBA" id="ARBA00016244"/>
    </source>
</evidence>
<evidence type="ECO:0000259" key="7">
    <source>
        <dbReference type="Pfam" id="PF00460"/>
    </source>
</evidence>
<evidence type="ECO:0000313" key="10">
    <source>
        <dbReference type="EMBL" id="SDX97444.1"/>
    </source>
</evidence>
<accession>A0A1H3G4T1</accession>
<evidence type="ECO:0000256" key="5">
    <source>
        <dbReference type="ARBA" id="ARBA00022525"/>
    </source>
</evidence>
<dbReference type="InterPro" id="IPR002371">
    <property type="entry name" value="FlgK"/>
</dbReference>
<keyword evidence="11" id="KW-1185">Reference proteome</keyword>
<keyword evidence="5" id="KW-0964">Secreted</keyword>
<keyword evidence="10" id="KW-0282">Flagellum</keyword>
<feature type="domain" description="Flagellar basal-body/hook protein C-terminal" evidence="8">
    <location>
        <begin position="592"/>
        <end position="631"/>
    </location>
</feature>
<comment type="subcellular location">
    <subcellularLocation>
        <location evidence="1">Bacterial flagellum</location>
    </subcellularLocation>
    <subcellularLocation>
        <location evidence="2">Secreted</location>
    </subcellularLocation>
</comment>
<evidence type="ECO:0000256" key="3">
    <source>
        <dbReference type="ARBA" id="ARBA00009677"/>
    </source>
</evidence>
<dbReference type="Pfam" id="PF06429">
    <property type="entry name" value="Flg_bbr_C"/>
    <property type="match status" value="1"/>
</dbReference>
<keyword evidence="10" id="KW-0966">Cell projection</keyword>
<feature type="domain" description="Flagellar basal body rod protein N-terminal" evidence="7">
    <location>
        <begin position="8"/>
        <end position="37"/>
    </location>
</feature>
<dbReference type="PANTHER" id="PTHR30033:SF1">
    <property type="entry name" value="FLAGELLAR HOOK-ASSOCIATED PROTEIN 1"/>
    <property type="match status" value="1"/>
</dbReference>
<dbReference type="PANTHER" id="PTHR30033">
    <property type="entry name" value="FLAGELLAR HOOK-ASSOCIATED PROTEIN 1"/>
    <property type="match status" value="1"/>
</dbReference>
<sequence length="638" mass="68034">MMSTFHGLEVAKRGLFTQQSALYTTGHNISNANTDGYSRQRVNMEQTGAFPSGSRNRLEFAGQMGSGVQAGSVQRVREAFLDEQFRSEAKKLGYYDALENGLGKMEDVMNEPTDQGLAKTMDRFWQSLQDLAVNPEDAGARAVVKERGKAVAETFNYLSNSIQTLQRDAKREADITVKNANSILQQIDQLNRQIGNVEPHGQLPNDLYDQRDRLIDDLSEIVSIDVSYEKSAASSKDIADGLATVRLADALGRPLDGAPALVDAGGAPASSLSVDYRETDGRIAFDSLRVLHSDGETASLDFHTLPSPGKLKGLADLAGTVTATPQSSAVMVSDAFPVNKETGGAPFPEGTLTLTGSFVNEDGEVDQGETVEIASSGKETMEEIAARISKEEGLEAEVLIQDGEQRLLVRSEAAGRSAALTVTGEGAEGAGLQGTVEGSNEQEGSYASMLDDLDKLATSFATQFNAEHNDAESAGLEGGPSATTDFFSYGNSYPDTGGVYRGLASALDITGVIKKNAGMIAAANSTSVGDGDNARDLAALRDKVDGLLGEGATVSTFYEGMIGGMAVETQEAGRMSDNIQTLRDSVQNRRFSVSQVSLDEEMTNMIKFQHAYNASSRNITAIDEMLDRVINQMGVVGR</sequence>
<dbReference type="Pfam" id="PF22638">
    <property type="entry name" value="FlgK_D1"/>
    <property type="match status" value="1"/>
</dbReference>
<reference evidence="10 11" key="1">
    <citation type="submission" date="2016-10" db="EMBL/GenBank/DDBJ databases">
        <authorList>
            <person name="Varghese N."/>
            <person name="Submissions S."/>
        </authorList>
    </citation>
    <scope>NUCLEOTIDE SEQUENCE [LARGE SCALE GENOMIC DNA]</scope>
    <source>
        <strain evidence="10 11">DSM 20748</strain>
    </source>
</reference>
<dbReference type="Pfam" id="PF00460">
    <property type="entry name" value="Flg_bb_rod"/>
    <property type="match status" value="1"/>
</dbReference>
<comment type="caution">
    <text evidence="10">The sequence shown here is derived from an EMBL/GenBank/DDBJ whole genome shotgun (WGS) entry which is preliminary data.</text>
</comment>
<feature type="domain" description="Flagellar hook-associated protein FlgK helical" evidence="9">
    <location>
        <begin position="103"/>
        <end position="323"/>
    </location>
</feature>
<keyword evidence="10" id="KW-0969">Cilium</keyword>
<proteinExistence type="inferred from homology"/>